<dbReference type="EMBL" id="JANRMS010002638">
    <property type="protein sequence ID" value="KAJ3521591.1"/>
    <property type="molecule type" value="Genomic_DNA"/>
</dbReference>
<accession>A0ACC1RKM6</accession>
<comment type="caution">
    <text evidence="1">The sequence shown here is derived from an EMBL/GenBank/DDBJ whole genome shotgun (WGS) entry which is preliminary data.</text>
</comment>
<protein>
    <submittedName>
        <fullName evidence="1">Uncharacterized protein</fullName>
    </submittedName>
</protein>
<proteinExistence type="predicted"/>
<reference evidence="1" key="1">
    <citation type="submission" date="2022-08" db="EMBL/GenBank/DDBJ databases">
        <title>Genome Sequence of Fusarium decemcellulare.</title>
        <authorList>
            <person name="Buettner E."/>
        </authorList>
    </citation>
    <scope>NUCLEOTIDE SEQUENCE</scope>
    <source>
        <strain evidence="1">Babe19</strain>
    </source>
</reference>
<name>A0ACC1RKM6_9HYPO</name>
<gene>
    <name evidence="1" type="ORF">NM208_g13216</name>
</gene>
<evidence type="ECO:0000313" key="1">
    <source>
        <dbReference type="EMBL" id="KAJ3521591.1"/>
    </source>
</evidence>
<keyword evidence="2" id="KW-1185">Reference proteome</keyword>
<evidence type="ECO:0000313" key="2">
    <source>
        <dbReference type="Proteomes" id="UP001148629"/>
    </source>
</evidence>
<sequence>MNRTLWSSGSWLLYEGELKYGESMICEVTQRDLDCLNRAKGGDASLITYDCRQGPSLELQVTVDTHLSPRLDEDSQCVAPLATRASFARVLYLAHESQPHSMAHLTTFELPVEYEVAGDSEEPAYEAGWVSFSLVAMVRMRKEHDSPDYVRTFEPSGSPMHFTDPPESYMDNYWSVTDPGAQRYMLVYAEVSRKPKETRETLHVHACSTMAGSERIRAIPKTLEHISGPHGVQSSGETLRPPMRSKASSLTRESDLADITGYHQSITTVV</sequence>
<organism evidence="1 2">
    <name type="scientific">Fusarium decemcellulare</name>
    <dbReference type="NCBI Taxonomy" id="57161"/>
    <lineage>
        <taxon>Eukaryota</taxon>
        <taxon>Fungi</taxon>
        <taxon>Dikarya</taxon>
        <taxon>Ascomycota</taxon>
        <taxon>Pezizomycotina</taxon>
        <taxon>Sordariomycetes</taxon>
        <taxon>Hypocreomycetidae</taxon>
        <taxon>Hypocreales</taxon>
        <taxon>Nectriaceae</taxon>
        <taxon>Fusarium</taxon>
        <taxon>Fusarium decemcellulare species complex</taxon>
    </lineage>
</organism>
<dbReference type="Proteomes" id="UP001148629">
    <property type="component" value="Unassembled WGS sequence"/>
</dbReference>